<reference evidence="2" key="1">
    <citation type="journal article" date="2020" name="Stud. Mycol.">
        <title>101 Dothideomycetes genomes: a test case for predicting lifestyles and emergence of pathogens.</title>
        <authorList>
            <person name="Haridas S."/>
            <person name="Albert R."/>
            <person name="Binder M."/>
            <person name="Bloem J."/>
            <person name="Labutti K."/>
            <person name="Salamov A."/>
            <person name="Andreopoulos B."/>
            <person name="Baker S."/>
            <person name="Barry K."/>
            <person name="Bills G."/>
            <person name="Bluhm B."/>
            <person name="Cannon C."/>
            <person name="Castanera R."/>
            <person name="Culley D."/>
            <person name="Daum C."/>
            <person name="Ezra D."/>
            <person name="Gonzalez J."/>
            <person name="Henrissat B."/>
            <person name="Kuo A."/>
            <person name="Liang C."/>
            <person name="Lipzen A."/>
            <person name="Lutzoni F."/>
            <person name="Magnuson J."/>
            <person name="Mondo S."/>
            <person name="Nolan M."/>
            <person name="Ohm R."/>
            <person name="Pangilinan J."/>
            <person name="Park H.-J."/>
            <person name="Ramirez L."/>
            <person name="Alfaro M."/>
            <person name="Sun H."/>
            <person name="Tritt A."/>
            <person name="Yoshinaga Y."/>
            <person name="Zwiers L.-H."/>
            <person name="Turgeon B."/>
            <person name="Goodwin S."/>
            <person name="Spatafora J."/>
            <person name="Crous P."/>
            <person name="Grigoriev I."/>
        </authorList>
    </citation>
    <scope>NUCLEOTIDE SEQUENCE</scope>
    <source>
        <strain evidence="2">CBS 279.74</strain>
    </source>
</reference>
<dbReference type="AlphaFoldDB" id="A0A6G1KBU7"/>
<keyword evidence="3" id="KW-1185">Reference proteome</keyword>
<feature type="region of interest" description="Disordered" evidence="1">
    <location>
        <begin position="205"/>
        <end position="303"/>
    </location>
</feature>
<dbReference type="EMBL" id="MU005769">
    <property type="protein sequence ID" value="KAF2710113.1"/>
    <property type="molecule type" value="Genomic_DNA"/>
</dbReference>
<evidence type="ECO:0000313" key="3">
    <source>
        <dbReference type="Proteomes" id="UP000799428"/>
    </source>
</evidence>
<dbReference type="Proteomes" id="UP000799428">
    <property type="component" value="Unassembled WGS sequence"/>
</dbReference>
<gene>
    <name evidence="2" type="ORF">K504DRAFT_251680</name>
</gene>
<evidence type="ECO:0000313" key="2">
    <source>
        <dbReference type="EMBL" id="KAF2710113.1"/>
    </source>
</evidence>
<feature type="compositionally biased region" description="Polar residues" evidence="1">
    <location>
        <begin position="287"/>
        <end position="298"/>
    </location>
</feature>
<protein>
    <submittedName>
        <fullName evidence="2">Uncharacterized protein</fullName>
    </submittedName>
</protein>
<feature type="compositionally biased region" description="Acidic residues" evidence="1">
    <location>
        <begin position="265"/>
        <end position="277"/>
    </location>
</feature>
<dbReference type="OrthoDB" id="432234at2759"/>
<sequence>MPCFSVETLSLALSFVIAALVCCMLVALRRLSARLPPVKASSTLPPAQYAARPRQFSPFGYLATQPHSINSTMFTGALKTYQAISSSQKKAPVQQQSLNKAFKAQIPATRPLSTGTANITKQNPAAGRRPAGIAHGTKRTSSGLAKALGSQDDSFDYPTLNISDDDEAFSYLNTTNNTIAQTPVYFDENDFDSDIDLEVEDPASKGTVHYPTLPPQPRAALDSSQPIPWSSSPVEHFKTPQKPALPPPSKRRTLPWLQTGGVETDSIELEPEVESEPEESRPKKRISTQADKPANSTPAPKETVKPVYQWNTTASAVKQQQRNLREANKMMKANDVTDEDVKRAITKKKKNTIHRIFLSEEQQHVLNLCVEYKKSVFFTGSAGESAYTSYHIRRE</sequence>
<evidence type="ECO:0000256" key="1">
    <source>
        <dbReference type="SAM" id="MobiDB-lite"/>
    </source>
</evidence>
<organism evidence="2 3">
    <name type="scientific">Pleomassaria siparia CBS 279.74</name>
    <dbReference type="NCBI Taxonomy" id="1314801"/>
    <lineage>
        <taxon>Eukaryota</taxon>
        <taxon>Fungi</taxon>
        <taxon>Dikarya</taxon>
        <taxon>Ascomycota</taxon>
        <taxon>Pezizomycotina</taxon>
        <taxon>Dothideomycetes</taxon>
        <taxon>Pleosporomycetidae</taxon>
        <taxon>Pleosporales</taxon>
        <taxon>Pleomassariaceae</taxon>
        <taxon>Pleomassaria</taxon>
    </lineage>
</organism>
<proteinExistence type="predicted"/>
<feature type="compositionally biased region" description="Polar residues" evidence="1">
    <location>
        <begin position="222"/>
        <end position="233"/>
    </location>
</feature>
<name>A0A6G1KBU7_9PLEO</name>
<feature type="region of interest" description="Disordered" evidence="1">
    <location>
        <begin position="113"/>
        <end position="143"/>
    </location>
</feature>
<accession>A0A6G1KBU7</accession>
<feature type="compositionally biased region" description="Polar residues" evidence="1">
    <location>
        <begin position="113"/>
        <end position="123"/>
    </location>
</feature>